<dbReference type="Proteomes" id="UP000787472">
    <property type="component" value="Unassembled WGS sequence"/>
</dbReference>
<dbReference type="PANTHER" id="PTHR43812:SF2">
    <property type="entry name" value="FLAVIN REDUCTASE LIKE DOMAIN-CONTAINING PROTEIN"/>
    <property type="match status" value="1"/>
</dbReference>
<accession>A0A9E5MQ46</accession>
<feature type="domain" description="Flavin reductase like" evidence="1">
    <location>
        <begin position="26"/>
        <end position="177"/>
    </location>
</feature>
<dbReference type="RefSeq" id="WP_167192348.1">
    <property type="nucleotide sequence ID" value="NZ_JAAONZ010000030.1"/>
</dbReference>
<proteinExistence type="predicted"/>
<organism evidence="2 3">
    <name type="scientific">Pseudomaricurvus hydrocarbonicus</name>
    <dbReference type="NCBI Taxonomy" id="1470433"/>
    <lineage>
        <taxon>Bacteria</taxon>
        <taxon>Pseudomonadati</taxon>
        <taxon>Pseudomonadota</taxon>
        <taxon>Gammaproteobacteria</taxon>
        <taxon>Cellvibrionales</taxon>
        <taxon>Cellvibrionaceae</taxon>
        <taxon>Pseudomaricurvus</taxon>
    </lineage>
</organism>
<dbReference type="PANTHER" id="PTHR43812">
    <property type="entry name" value="BLR2425 PROTEIN"/>
    <property type="match status" value="1"/>
</dbReference>
<dbReference type="GO" id="GO:0016646">
    <property type="term" value="F:oxidoreductase activity, acting on the CH-NH group of donors, NAD or NADP as acceptor"/>
    <property type="evidence" value="ECO:0007669"/>
    <property type="project" value="UniProtKB-ARBA"/>
</dbReference>
<comment type="caution">
    <text evidence="2">The sequence shown here is derived from an EMBL/GenBank/DDBJ whole genome shotgun (WGS) entry which is preliminary data.</text>
</comment>
<evidence type="ECO:0000313" key="2">
    <source>
        <dbReference type="EMBL" id="NHO68391.1"/>
    </source>
</evidence>
<dbReference type="Pfam" id="PF01613">
    <property type="entry name" value="Flavin_Reduct"/>
    <property type="match status" value="1"/>
</dbReference>
<gene>
    <name evidence="2" type="ORF">G8770_22795</name>
</gene>
<dbReference type="GO" id="GO:0010181">
    <property type="term" value="F:FMN binding"/>
    <property type="evidence" value="ECO:0007669"/>
    <property type="project" value="InterPro"/>
</dbReference>
<keyword evidence="3" id="KW-1185">Reference proteome</keyword>
<dbReference type="SUPFAM" id="SSF50475">
    <property type="entry name" value="FMN-binding split barrel"/>
    <property type="match status" value="1"/>
</dbReference>
<evidence type="ECO:0000313" key="3">
    <source>
        <dbReference type="Proteomes" id="UP000787472"/>
    </source>
</evidence>
<dbReference type="InterPro" id="IPR012349">
    <property type="entry name" value="Split_barrel_FMN-bd"/>
</dbReference>
<dbReference type="Gene3D" id="2.30.110.10">
    <property type="entry name" value="Electron Transport, Fmn-binding Protein, Chain A"/>
    <property type="match status" value="1"/>
</dbReference>
<protein>
    <submittedName>
        <fullName evidence="2">Flavin reductase family protein</fullName>
    </submittedName>
</protein>
<evidence type="ECO:0000259" key="1">
    <source>
        <dbReference type="SMART" id="SM00903"/>
    </source>
</evidence>
<sequence length="207" mass="22498">MIPLDNIHSYRVGESSLPHDPISSIIGPRPIGWISTLSVDGIANLAPYSFFTVVNYQPPMVMFSSVTKKDSVTNAEQTGEFVVNLATRALAEKINLSSSALLPEQDEIQFCGLTPAPSLEIKPPRVAESPVSLECRVTRIEPLLGLNSQTLDTWVTYGEVVAVNIDNALLKNGIFDTSSAGIILRAGGPADYFEVLAEGKFQMHRPR</sequence>
<dbReference type="AlphaFoldDB" id="A0A9E5MQ46"/>
<reference evidence="2" key="1">
    <citation type="submission" date="2020-03" db="EMBL/GenBank/DDBJ databases">
        <authorList>
            <person name="Guo F."/>
        </authorList>
    </citation>
    <scope>NUCLEOTIDE SEQUENCE</scope>
    <source>
        <strain evidence="2">JCM 30134</strain>
    </source>
</reference>
<name>A0A9E5MQ46_9GAMM</name>
<dbReference type="SMART" id="SM00903">
    <property type="entry name" value="Flavin_Reduct"/>
    <property type="match status" value="1"/>
</dbReference>
<dbReference type="EMBL" id="JAAONZ010000030">
    <property type="protein sequence ID" value="NHO68391.1"/>
    <property type="molecule type" value="Genomic_DNA"/>
</dbReference>
<dbReference type="InterPro" id="IPR002563">
    <property type="entry name" value="Flavin_Rdtase-like_dom"/>
</dbReference>